<comment type="caution">
    <text evidence="10">The sequence shown here is derived from an EMBL/GenBank/DDBJ whole genome shotgun (WGS) entry which is preliminary data.</text>
</comment>
<evidence type="ECO:0000256" key="5">
    <source>
        <dbReference type="ARBA" id="ARBA00023212"/>
    </source>
</evidence>
<dbReference type="SUPFAM" id="SSF48452">
    <property type="entry name" value="TPR-like"/>
    <property type="match status" value="1"/>
</dbReference>
<keyword evidence="6" id="KW-0966">Cell projection</keyword>
<dbReference type="PROSITE" id="PS50005">
    <property type="entry name" value="TPR"/>
    <property type="match status" value="3"/>
</dbReference>
<reference evidence="10" key="1">
    <citation type="submission" date="2022-03" db="EMBL/GenBank/DDBJ databases">
        <authorList>
            <person name="Martin C."/>
        </authorList>
    </citation>
    <scope>NUCLEOTIDE SEQUENCE</scope>
</reference>
<evidence type="ECO:0000256" key="9">
    <source>
        <dbReference type="SAM" id="MobiDB-lite"/>
    </source>
</evidence>
<organism evidence="10 11">
    <name type="scientific">Owenia fusiformis</name>
    <name type="common">Polychaete worm</name>
    <dbReference type="NCBI Taxonomy" id="6347"/>
    <lineage>
        <taxon>Eukaryota</taxon>
        <taxon>Metazoa</taxon>
        <taxon>Spiralia</taxon>
        <taxon>Lophotrochozoa</taxon>
        <taxon>Annelida</taxon>
        <taxon>Polychaeta</taxon>
        <taxon>Sedentaria</taxon>
        <taxon>Canalipalpata</taxon>
        <taxon>Sabellida</taxon>
        <taxon>Oweniida</taxon>
        <taxon>Oweniidae</taxon>
        <taxon>Owenia</taxon>
    </lineage>
</organism>
<dbReference type="GO" id="GO:0005930">
    <property type="term" value="C:axoneme"/>
    <property type="evidence" value="ECO:0007669"/>
    <property type="project" value="UniProtKB-SubCell"/>
</dbReference>
<dbReference type="OrthoDB" id="10268002at2759"/>
<feature type="region of interest" description="Disordered" evidence="9">
    <location>
        <begin position="150"/>
        <end position="188"/>
    </location>
</feature>
<evidence type="ECO:0000256" key="6">
    <source>
        <dbReference type="ARBA" id="ARBA00023273"/>
    </source>
</evidence>
<evidence type="ECO:0000256" key="1">
    <source>
        <dbReference type="ARBA" id="ARBA00004430"/>
    </source>
</evidence>
<dbReference type="Pfam" id="PF13414">
    <property type="entry name" value="TPR_11"/>
    <property type="match status" value="1"/>
</dbReference>
<dbReference type="InterPro" id="IPR011990">
    <property type="entry name" value="TPR-like_helical_dom_sf"/>
</dbReference>
<evidence type="ECO:0000256" key="4">
    <source>
        <dbReference type="ARBA" id="ARBA00022803"/>
    </source>
</evidence>
<sequence>MYEDNNSEMGPKGTFETYRAEGDTLFKQGEYNKAIESYSTALEIESTDKNCLVARSKCYLQLGDTERALHDAESALAEDKEFHKGLFQKAEALYSMGNFELSLVFYHRGHKLRPELQEFRLGIQKAQEAIVNSVGSPAVKLTKEGDLSFFNQQEEGKGPKKRPMYGRPSTKQKAKGRQPPPKTSGDEKTVKQLLGELYGDKAYLEKLLKETDPSTTSGNTIYDLVCEGLKYLDTRTEFWRQQKPMYARKLEKQDIERQRKIASQGGTPQAYFVKELEKINKMRDKGKHEECLRMAKQCMATLKAITEKIAKEEKDSGNRKNREEDALPNKNDILSNLYSFIGNAFLELGKFEKALTNHKKDLEVAKKNNLLEAQSRALDNIGRVHARLGKYEKAVETWEQKLALDTEKSLPELTWLYHEIGRCNFELSKLEDAMNYAEKAMATAREAKDEVWQLNTTILIAQVQVKQKELDGALQSFELALDLAKVQGDDTAEQAITRAIQNINEEIVRGLKDDNEGSANNNNNTSNEAEGNDEVVKDKEDEPAEKEEEQQQEGGQESETEKEAED</sequence>
<name>A0A8J1Y131_OWEFU</name>
<keyword evidence="2" id="KW-0963">Cytoplasm</keyword>
<dbReference type="AlphaFoldDB" id="A0A8J1Y131"/>
<feature type="compositionally biased region" description="Acidic residues" evidence="9">
    <location>
        <begin position="541"/>
        <end position="566"/>
    </location>
</feature>
<evidence type="ECO:0000313" key="11">
    <source>
        <dbReference type="Proteomes" id="UP000749559"/>
    </source>
</evidence>
<evidence type="ECO:0000256" key="8">
    <source>
        <dbReference type="ARBA" id="ARBA00034143"/>
    </source>
</evidence>
<dbReference type="FunFam" id="1.25.40.10:FF:000537">
    <property type="entry name" value="Tetratricopeptide repeat domain 25"/>
    <property type="match status" value="1"/>
</dbReference>
<dbReference type="Proteomes" id="UP000749559">
    <property type="component" value="Unassembled WGS sequence"/>
</dbReference>
<dbReference type="PANTHER" id="PTHR23040:SF1">
    <property type="entry name" value="OUTER DYNEIN ARM-DOCKING COMPLEX SUBUNIT 4"/>
    <property type="match status" value="1"/>
</dbReference>
<gene>
    <name evidence="10" type="ORF">OFUS_LOCUS1611</name>
</gene>
<proteinExistence type="predicted"/>
<dbReference type="PANTHER" id="PTHR23040">
    <property type="match status" value="1"/>
</dbReference>
<evidence type="ECO:0000256" key="7">
    <source>
        <dbReference type="ARBA" id="ARBA00034139"/>
    </source>
</evidence>
<evidence type="ECO:0000256" key="2">
    <source>
        <dbReference type="ARBA" id="ARBA00022490"/>
    </source>
</evidence>
<feature type="compositionally biased region" description="Low complexity" evidence="9">
    <location>
        <begin position="517"/>
        <end position="529"/>
    </location>
</feature>
<keyword evidence="5" id="KW-0206">Cytoskeleton</keyword>
<dbReference type="Pfam" id="PF13424">
    <property type="entry name" value="TPR_12"/>
    <property type="match status" value="1"/>
</dbReference>
<dbReference type="InterPro" id="IPR019734">
    <property type="entry name" value="TPR_rpt"/>
</dbReference>
<feature type="region of interest" description="Disordered" evidence="9">
    <location>
        <begin position="511"/>
        <end position="566"/>
    </location>
</feature>
<dbReference type="FunFam" id="1.25.40.10:FF:000795">
    <property type="entry name" value="Tetratricopeptide repeat protein 25"/>
    <property type="match status" value="1"/>
</dbReference>
<evidence type="ECO:0000256" key="3">
    <source>
        <dbReference type="ARBA" id="ARBA00022737"/>
    </source>
</evidence>
<comment type="subcellular location">
    <subcellularLocation>
        <location evidence="1">Cytoplasm</location>
        <location evidence="1">Cytoskeleton</location>
        <location evidence="1">Cilium axoneme</location>
    </subcellularLocation>
</comment>
<keyword evidence="4" id="KW-0802">TPR repeat</keyword>
<evidence type="ECO:0000313" key="10">
    <source>
        <dbReference type="EMBL" id="CAH1774091.1"/>
    </source>
</evidence>
<dbReference type="SMART" id="SM00028">
    <property type="entry name" value="TPR"/>
    <property type="match status" value="7"/>
</dbReference>
<protein>
    <recommendedName>
        <fullName evidence="7">Outer dynein arm-docking complex subunit 4</fullName>
    </recommendedName>
    <alternativeName>
        <fullName evidence="8">Tetratricopeptide repeat protein 25</fullName>
    </alternativeName>
</protein>
<dbReference type="Gene3D" id="1.25.40.10">
    <property type="entry name" value="Tetratricopeptide repeat domain"/>
    <property type="match status" value="3"/>
</dbReference>
<dbReference type="InterPro" id="IPR040111">
    <property type="entry name" value="ODAD4"/>
</dbReference>
<keyword evidence="3" id="KW-0677">Repeat</keyword>
<dbReference type="EMBL" id="CAIIXF020000001">
    <property type="protein sequence ID" value="CAH1774091.1"/>
    <property type="molecule type" value="Genomic_DNA"/>
</dbReference>
<feature type="compositionally biased region" description="Basic residues" evidence="9">
    <location>
        <begin position="159"/>
        <end position="176"/>
    </location>
</feature>
<keyword evidence="11" id="KW-1185">Reference proteome</keyword>
<accession>A0A8J1Y131</accession>